<dbReference type="InterPro" id="IPR013752">
    <property type="entry name" value="KPA_reductase"/>
</dbReference>
<feature type="transmembrane region" description="Helical" evidence="5">
    <location>
        <begin position="12"/>
        <end position="37"/>
    </location>
</feature>
<dbReference type="AlphaFoldDB" id="A0A6A6EU83"/>
<dbReference type="FunFam" id="1.10.1040.10:FF:000017">
    <property type="entry name" value="2-dehydropantoate 2-reductase"/>
    <property type="match status" value="1"/>
</dbReference>
<evidence type="ECO:0000259" key="7">
    <source>
        <dbReference type="Pfam" id="PF08546"/>
    </source>
</evidence>
<reference evidence="8" key="1">
    <citation type="journal article" date="2020" name="Stud. Mycol.">
        <title>101 Dothideomycetes genomes: a test case for predicting lifestyles and emergence of pathogens.</title>
        <authorList>
            <person name="Haridas S."/>
            <person name="Albert R."/>
            <person name="Binder M."/>
            <person name="Bloem J."/>
            <person name="Labutti K."/>
            <person name="Salamov A."/>
            <person name="Andreopoulos B."/>
            <person name="Baker S."/>
            <person name="Barry K."/>
            <person name="Bills G."/>
            <person name="Bluhm B."/>
            <person name="Cannon C."/>
            <person name="Castanera R."/>
            <person name="Culley D."/>
            <person name="Daum C."/>
            <person name="Ezra D."/>
            <person name="Gonzalez J."/>
            <person name="Henrissat B."/>
            <person name="Kuo A."/>
            <person name="Liang C."/>
            <person name="Lipzen A."/>
            <person name="Lutzoni F."/>
            <person name="Magnuson J."/>
            <person name="Mondo S."/>
            <person name="Nolan M."/>
            <person name="Ohm R."/>
            <person name="Pangilinan J."/>
            <person name="Park H.-J."/>
            <person name="Ramirez L."/>
            <person name="Alfaro M."/>
            <person name="Sun H."/>
            <person name="Tritt A."/>
            <person name="Yoshinaga Y."/>
            <person name="Zwiers L.-H."/>
            <person name="Turgeon B."/>
            <person name="Goodwin S."/>
            <person name="Spatafora J."/>
            <person name="Crous P."/>
            <person name="Grigoriev I."/>
        </authorList>
    </citation>
    <scope>NUCLEOTIDE SEQUENCE</scope>
    <source>
        <strain evidence="8">CBS 207.26</strain>
    </source>
</reference>
<comment type="catalytic activity">
    <reaction evidence="4">
        <text>(R)-pantoate + NADP(+) = 2-dehydropantoate + NADPH + H(+)</text>
        <dbReference type="Rhea" id="RHEA:16233"/>
        <dbReference type="ChEBI" id="CHEBI:11561"/>
        <dbReference type="ChEBI" id="CHEBI:15378"/>
        <dbReference type="ChEBI" id="CHEBI:15980"/>
        <dbReference type="ChEBI" id="CHEBI:57783"/>
        <dbReference type="ChEBI" id="CHEBI:58349"/>
        <dbReference type="EC" id="1.1.1.169"/>
    </reaction>
</comment>
<dbReference type="Pfam" id="PF08546">
    <property type="entry name" value="ApbA_C"/>
    <property type="match status" value="1"/>
</dbReference>
<evidence type="ECO:0000256" key="5">
    <source>
        <dbReference type="SAM" id="Phobius"/>
    </source>
</evidence>
<evidence type="ECO:0000256" key="3">
    <source>
        <dbReference type="ARBA" id="ARBA00023002"/>
    </source>
</evidence>
<comment type="similarity">
    <text evidence="1 4">Belongs to the ketopantoate reductase family.</text>
</comment>
<proteinExistence type="inferred from homology"/>
<sequence length="347" mass="37821">MTDLRKRNVLVVGGGAVGAIAALNLEVGGLVTVTAVLRSNFKIVNERGYDIESCDHGVLKAWKPGHVRNEIPDIAKESLPPYDYIVLTTKNIPDIGPRVEELVRPALDPLNTHTSIVLIQNGLNIEKPLLSTYPTTPILSGVSLIGSAEAQPGTIIQDDRDRLLIGAFQNPNIQTQASQASAKEFVKIYAAGGKTECVYSEDVLYDRWRKLVYNACLNPICAIIGLDTGRIRLADGAVEGLVKPAMREIVTAAKAKGVTLADDVVDFMIELDPLDIYLSPSMLADIRKGNFLEFENLLGEPLREGTEAGVPMPTLEVLYNLCKAVQWRTKEARGLVEIPKKRSAVVQ</sequence>
<dbReference type="SUPFAM" id="SSF48179">
    <property type="entry name" value="6-phosphogluconate dehydrogenase C-terminal domain-like"/>
    <property type="match status" value="1"/>
</dbReference>
<dbReference type="InterPro" id="IPR036291">
    <property type="entry name" value="NAD(P)-bd_dom_sf"/>
</dbReference>
<dbReference type="EMBL" id="ML994610">
    <property type="protein sequence ID" value="KAF2195697.1"/>
    <property type="molecule type" value="Genomic_DNA"/>
</dbReference>
<evidence type="ECO:0000313" key="9">
    <source>
        <dbReference type="Proteomes" id="UP000800200"/>
    </source>
</evidence>
<protein>
    <recommendedName>
        <fullName evidence="4">2-dehydropantoate 2-reductase</fullName>
        <ecNumber evidence="4">1.1.1.169</ecNumber>
    </recommendedName>
    <alternativeName>
        <fullName evidence="4">Ketopantoate reductase</fullName>
    </alternativeName>
</protein>
<dbReference type="Gene3D" id="1.10.1040.10">
    <property type="entry name" value="N-(1-d-carboxylethyl)-l-norvaline Dehydrogenase, domain 2"/>
    <property type="match status" value="1"/>
</dbReference>
<dbReference type="Pfam" id="PF02558">
    <property type="entry name" value="ApbA"/>
    <property type="match status" value="1"/>
</dbReference>
<keyword evidence="9" id="KW-1185">Reference proteome</keyword>
<dbReference type="InterPro" id="IPR013332">
    <property type="entry name" value="KPR_N"/>
</dbReference>
<dbReference type="SUPFAM" id="SSF51735">
    <property type="entry name" value="NAD(P)-binding Rossmann-fold domains"/>
    <property type="match status" value="1"/>
</dbReference>
<keyword evidence="2 4" id="KW-0521">NADP</keyword>
<keyword evidence="5" id="KW-0472">Membrane</keyword>
<dbReference type="NCBIfam" id="TIGR00745">
    <property type="entry name" value="apbA_panE"/>
    <property type="match status" value="1"/>
</dbReference>
<dbReference type="GO" id="GO:0005737">
    <property type="term" value="C:cytoplasm"/>
    <property type="evidence" value="ECO:0007669"/>
    <property type="project" value="TreeGrafter"/>
</dbReference>
<name>A0A6A6EU83_9PEZI</name>
<evidence type="ECO:0000313" key="8">
    <source>
        <dbReference type="EMBL" id="KAF2195697.1"/>
    </source>
</evidence>
<dbReference type="PANTHER" id="PTHR21708">
    <property type="entry name" value="PROBABLE 2-DEHYDROPANTOATE 2-REDUCTASE"/>
    <property type="match status" value="1"/>
</dbReference>
<keyword evidence="3 4" id="KW-0560">Oxidoreductase</keyword>
<dbReference type="InterPro" id="IPR003710">
    <property type="entry name" value="ApbA"/>
</dbReference>
<dbReference type="GO" id="GO:0015940">
    <property type="term" value="P:pantothenate biosynthetic process"/>
    <property type="evidence" value="ECO:0007669"/>
    <property type="project" value="InterPro"/>
</dbReference>
<accession>A0A6A6EU83</accession>
<feature type="domain" description="Ketopantoate reductase C-terminal" evidence="7">
    <location>
        <begin position="202"/>
        <end position="326"/>
    </location>
</feature>
<dbReference type="Proteomes" id="UP000800200">
    <property type="component" value="Unassembled WGS sequence"/>
</dbReference>
<evidence type="ECO:0000256" key="4">
    <source>
        <dbReference type="RuleBase" id="RU362068"/>
    </source>
</evidence>
<feature type="domain" description="Ketopantoate reductase N-terminal" evidence="6">
    <location>
        <begin position="9"/>
        <end position="169"/>
    </location>
</feature>
<organism evidence="8 9">
    <name type="scientific">Zopfia rhizophila CBS 207.26</name>
    <dbReference type="NCBI Taxonomy" id="1314779"/>
    <lineage>
        <taxon>Eukaryota</taxon>
        <taxon>Fungi</taxon>
        <taxon>Dikarya</taxon>
        <taxon>Ascomycota</taxon>
        <taxon>Pezizomycotina</taxon>
        <taxon>Dothideomycetes</taxon>
        <taxon>Dothideomycetes incertae sedis</taxon>
        <taxon>Zopfiaceae</taxon>
        <taxon>Zopfia</taxon>
    </lineage>
</organism>
<dbReference type="GO" id="GO:0008677">
    <property type="term" value="F:2-dehydropantoate 2-reductase activity"/>
    <property type="evidence" value="ECO:0007669"/>
    <property type="project" value="UniProtKB-EC"/>
</dbReference>
<dbReference type="PANTHER" id="PTHR21708:SF30">
    <property type="entry name" value="2-DEHYDROPANTOATE 2-REDUCTASE-RELATED"/>
    <property type="match status" value="1"/>
</dbReference>
<dbReference type="InterPro" id="IPR008927">
    <property type="entry name" value="6-PGluconate_DH-like_C_sf"/>
</dbReference>
<dbReference type="OrthoDB" id="3609at2759"/>
<dbReference type="EC" id="1.1.1.169" evidence="4"/>
<dbReference type="Gene3D" id="3.40.50.720">
    <property type="entry name" value="NAD(P)-binding Rossmann-like Domain"/>
    <property type="match status" value="1"/>
</dbReference>
<keyword evidence="5" id="KW-0812">Transmembrane</keyword>
<dbReference type="InterPro" id="IPR013328">
    <property type="entry name" value="6PGD_dom2"/>
</dbReference>
<evidence type="ECO:0000256" key="1">
    <source>
        <dbReference type="ARBA" id="ARBA00007870"/>
    </source>
</evidence>
<evidence type="ECO:0000256" key="2">
    <source>
        <dbReference type="ARBA" id="ARBA00022857"/>
    </source>
</evidence>
<dbReference type="InterPro" id="IPR051402">
    <property type="entry name" value="KPR-Related"/>
</dbReference>
<keyword evidence="5" id="KW-1133">Transmembrane helix</keyword>
<gene>
    <name evidence="8" type="ORF">K469DRAFT_734195</name>
</gene>
<comment type="function">
    <text evidence="4">Catalyzes the NADPH-dependent reduction of ketopantoate into pantoic acid.</text>
</comment>
<evidence type="ECO:0000259" key="6">
    <source>
        <dbReference type="Pfam" id="PF02558"/>
    </source>
</evidence>